<gene>
    <name evidence="2" type="ORF">F0M16_16060</name>
</gene>
<accession>A0A5B1C1J4</accession>
<name>A0A5B1C1J4_VIBCL</name>
<feature type="region of interest" description="Disordered" evidence="1">
    <location>
        <begin position="102"/>
        <end position="129"/>
    </location>
</feature>
<dbReference type="Proteomes" id="UP000323225">
    <property type="component" value="Unassembled WGS sequence"/>
</dbReference>
<proteinExistence type="predicted"/>
<dbReference type="EMBL" id="VUAA01000019">
    <property type="protein sequence ID" value="KAA1253603.1"/>
    <property type="molecule type" value="Genomic_DNA"/>
</dbReference>
<evidence type="ECO:0000313" key="2">
    <source>
        <dbReference type="EMBL" id="KAA1253603.1"/>
    </source>
</evidence>
<dbReference type="AlphaFoldDB" id="A0A5B1C1J4"/>
<sequence>MNAQYDESILDQEALAKANSLSVVDQNEMRLNALFGNHVSKPNNHSHRQASRPSLRVVKQQEESQAMGEDFEIDLVGLDDFECTSNSVIGGFSFGKTLTELKEHGGEPKKNTSRRGTGYLGRNGRNRKA</sequence>
<evidence type="ECO:0000256" key="1">
    <source>
        <dbReference type="SAM" id="MobiDB-lite"/>
    </source>
</evidence>
<organism evidence="2 3">
    <name type="scientific">Vibrio cholerae</name>
    <dbReference type="NCBI Taxonomy" id="666"/>
    <lineage>
        <taxon>Bacteria</taxon>
        <taxon>Pseudomonadati</taxon>
        <taxon>Pseudomonadota</taxon>
        <taxon>Gammaproteobacteria</taxon>
        <taxon>Vibrionales</taxon>
        <taxon>Vibrionaceae</taxon>
        <taxon>Vibrio</taxon>
    </lineage>
</organism>
<feature type="region of interest" description="Disordered" evidence="1">
    <location>
        <begin position="37"/>
        <end position="63"/>
    </location>
</feature>
<evidence type="ECO:0000313" key="3">
    <source>
        <dbReference type="Proteomes" id="UP000323225"/>
    </source>
</evidence>
<reference evidence="2 3" key="1">
    <citation type="submission" date="2019-09" db="EMBL/GenBank/DDBJ databases">
        <authorList>
            <person name="Kritzky A."/>
            <person name="Schelkanova E.Y."/>
            <person name="Alkhova Z.V."/>
            <person name="Smirnova N.I."/>
        </authorList>
    </citation>
    <scope>NUCLEOTIDE SEQUENCE [LARGE SCALE GENOMIC DNA]</scope>
    <source>
        <strain evidence="2 3">M1526</strain>
    </source>
</reference>
<protein>
    <submittedName>
        <fullName evidence="2">Uncharacterized protein</fullName>
    </submittedName>
</protein>
<comment type="caution">
    <text evidence="2">The sequence shown here is derived from an EMBL/GenBank/DDBJ whole genome shotgun (WGS) entry which is preliminary data.</text>
</comment>